<dbReference type="Pfam" id="PF07687">
    <property type="entry name" value="M20_dimer"/>
    <property type="match status" value="1"/>
</dbReference>
<evidence type="ECO:0000259" key="3">
    <source>
        <dbReference type="Pfam" id="PF07687"/>
    </source>
</evidence>
<dbReference type="AlphaFoldDB" id="A0A1F6NKE9"/>
<dbReference type="PANTHER" id="PTHR43808">
    <property type="entry name" value="ACETYLORNITHINE DEACETYLASE"/>
    <property type="match status" value="1"/>
</dbReference>
<evidence type="ECO:0000313" key="5">
    <source>
        <dbReference type="Proteomes" id="UP000177803"/>
    </source>
</evidence>
<dbReference type="Gene3D" id="3.30.70.360">
    <property type="match status" value="1"/>
</dbReference>
<feature type="domain" description="Peptidase M20 dimerisation" evidence="3">
    <location>
        <begin position="164"/>
        <end position="261"/>
    </location>
</feature>
<dbReference type="GO" id="GO:0046872">
    <property type="term" value="F:metal ion binding"/>
    <property type="evidence" value="ECO:0007669"/>
    <property type="project" value="UniProtKB-KW"/>
</dbReference>
<dbReference type="SUPFAM" id="SSF55031">
    <property type="entry name" value="Bacterial exopeptidase dimerisation domain"/>
    <property type="match status" value="1"/>
</dbReference>
<keyword evidence="1" id="KW-0479">Metal-binding</keyword>
<organism evidence="4 5">
    <name type="scientific">Candidatus Magasanikbacteria bacterium RIFOXYA2_FULL_44_8</name>
    <dbReference type="NCBI Taxonomy" id="1798696"/>
    <lineage>
        <taxon>Bacteria</taxon>
        <taxon>Candidatus Magasanikiibacteriota</taxon>
    </lineage>
</organism>
<reference evidence="4 5" key="1">
    <citation type="journal article" date="2016" name="Nat. Commun.">
        <title>Thousands of microbial genomes shed light on interconnected biogeochemical processes in an aquifer system.</title>
        <authorList>
            <person name="Anantharaman K."/>
            <person name="Brown C.T."/>
            <person name="Hug L.A."/>
            <person name="Sharon I."/>
            <person name="Castelle C.J."/>
            <person name="Probst A.J."/>
            <person name="Thomas B.C."/>
            <person name="Singh A."/>
            <person name="Wilkins M.J."/>
            <person name="Karaoz U."/>
            <person name="Brodie E.L."/>
            <person name="Williams K.H."/>
            <person name="Hubbard S.S."/>
            <person name="Banfield J.F."/>
        </authorList>
    </citation>
    <scope>NUCLEOTIDE SEQUENCE [LARGE SCALE GENOMIC DNA]</scope>
</reference>
<dbReference type="EMBL" id="MFQR01000025">
    <property type="protein sequence ID" value="OGH84381.1"/>
    <property type="molecule type" value="Genomic_DNA"/>
</dbReference>
<accession>A0A1F6NKE9</accession>
<dbReference type="Pfam" id="PF01546">
    <property type="entry name" value="Peptidase_M20"/>
    <property type="match status" value="1"/>
</dbReference>
<protein>
    <recommendedName>
        <fullName evidence="3">Peptidase M20 dimerisation domain-containing protein</fullName>
    </recommendedName>
</protein>
<keyword evidence="2" id="KW-0378">Hydrolase</keyword>
<dbReference type="InterPro" id="IPR050072">
    <property type="entry name" value="Peptidase_M20A"/>
</dbReference>
<gene>
    <name evidence="4" type="ORF">A2261_00050</name>
</gene>
<dbReference type="SUPFAM" id="SSF53187">
    <property type="entry name" value="Zn-dependent exopeptidases"/>
    <property type="match status" value="1"/>
</dbReference>
<evidence type="ECO:0000256" key="2">
    <source>
        <dbReference type="ARBA" id="ARBA00022801"/>
    </source>
</evidence>
<dbReference type="PANTHER" id="PTHR43808:SF31">
    <property type="entry name" value="N-ACETYL-L-CITRULLINE DEACETYLASE"/>
    <property type="match status" value="1"/>
</dbReference>
<dbReference type="Proteomes" id="UP000177803">
    <property type="component" value="Unassembled WGS sequence"/>
</dbReference>
<dbReference type="Gene3D" id="3.40.630.10">
    <property type="entry name" value="Zn peptidases"/>
    <property type="match status" value="1"/>
</dbReference>
<proteinExistence type="predicted"/>
<comment type="caution">
    <text evidence="4">The sequence shown here is derived from an EMBL/GenBank/DDBJ whole genome shotgun (WGS) entry which is preliminary data.</text>
</comment>
<dbReference type="GO" id="GO:0008777">
    <property type="term" value="F:acetylornithine deacetylase activity"/>
    <property type="evidence" value="ECO:0007669"/>
    <property type="project" value="TreeGrafter"/>
</dbReference>
<sequence length="357" mass="39705">MSDNIVTLAKKFISIKSTSDNPQGLAEILGLALSNFKGYTIETFENNGIKSALIYVAGRRPKKFKVILNGHLDVIPGKEAQYTPRVIGKKLYGVGAMDMKANVACLIEVFKDVARTVNYPLGLQLVTDEEIGGFDGTKYQVRRGVRSDFVIAGEPTNFNIVHKSKGVLWLKIACRGRSAHGAYPWRGDNAIWRMNNFLHLMKKKYPPLTKEKWATTINLSRIETGNRTFNKIPDDCLVEFDIRFVPQDADKILRDIKKILPSGFRLEVVANEPAAYIDARDPYVKQLVGAISSVIKKDVCLRGAHGSSDVRHYSSVQCGGIEFGPIGGNIGADNEWVSIPSLDKYTQILKQFLLSLN</sequence>
<evidence type="ECO:0000313" key="4">
    <source>
        <dbReference type="EMBL" id="OGH84381.1"/>
    </source>
</evidence>
<dbReference type="InterPro" id="IPR002933">
    <property type="entry name" value="Peptidase_M20"/>
</dbReference>
<name>A0A1F6NKE9_9BACT</name>
<dbReference type="GO" id="GO:0006526">
    <property type="term" value="P:L-arginine biosynthetic process"/>
    <property type="evidence" value="ECO:0007669"/>
    <property type="project" value="TreeGrafter"/>
</dbReference>
<dbReference type="InterPro" id="IPR036264">
    <property type="entry name" value="Bact_exopeptidase_dim_dom"/>
</dbReference>
<dbReference type="InterPro" id="IPR011650">
    <property type="entry name" value="Peptidase_M20_dimer"/>
</dbReference>
<evidence type="ECO:0000256" key="1">
    <source>
        <dbReference type="ARBA" id="ARBA00022723"/>
    </source>
</evidence>